<dbReference type="AlphaFoldDB" id="A0AA88J8T5"/>
<sequence>MNMALTDWKITIGEGIRRR</sequence>
<name>A0AA88J8T5_FICCA</name>
<reference evidence="1" key="1">
    <citation type="submission" date="2023-07" db="EMBL/GenBank/DDBJ databases">
        <title>draft genome sequence of fig (Ficus carica).</title>
        <authorList>
            <person name="Takahashi T."/>
            <person name="Nishimura K."/>
        </authorList>
    </citation>
    <scope>NUCLEOTIDE SEQUENCE</scope>
</reference>
<proteinExistence type="predicted"/>
<gene>
    <name evidence="1" type="ORF">TIFTF001_034183</name>
</gene>
<organism evidence="1 2">
    <name type="scientific">Ficus carica</name>
    <name type="common">Common fig</name>
    <dbReference type="NCBI Taxonomy" id="3494"/>
    <lineage>
        <taxon>Eukaryota</taxon>
        <taxon>Viridiplantae</taxon>
        <taxon>Streptophyta</taxon>
        <taxon>Embryophyta</taxon>
        <taxon>Tracheophyta</taxon>
        <taxon>Spermatophyta</taxon>
        <taxon>Magnoliopsida</taxon>
        <taxon>eudicotyledons</taxon>
        <taxon>Gunneridae</taxon>
        <taxon>Pentapetalae</taxon>
        <taxon>rosids</taxon>
        <taxon>fabids</taxon>
        <taxon>Rosales</taxon>
        <taxon>Moraceae</taxon>
        <taxon>Ficeae</taxon>
        <taxon>Ficus</taxon>
    </lineage>
</organism>
<dbReference type="EMBL" id="BTGU01000212">
    <property type="protein sequence ID" value="GMN65107.1"/>
    <property type="molecule type" value="Genomic_DNA"/>
</dbReference>
<accession>A0AA88J8T5</accession>
<dbReference type="Proteomes" id="UP001187192">
    <property type="component" value="Unassembled WGS sequence"/>
</dbReference>
<evidence type="ECO:0000313" key="1">
    <source>
        <dbReference type="EMBL" id="GMN65107.1"/>
    </source>
</evidence>
<comment type="caution">
    <text evidence="1">The sequence shown here is derived from an EMBL/GenBank/DDBJ whole genome shotgun (WGS) entry which is preliminary data.</text>
</comment>
<keyword evidence="2" id="KW-1185">Reference proteome</keyword>
<protein>
    <submittedName>
        <fullName evidence="1">Uncharacterized protein</fullName>
    </submittedName>
</protein>
<evidence type="ECO:0000313" key="2">
    <source>
        <dbReference type="Proteomes" id="UP001187192"/>
    </source>
</evidence>